<accession>A0A6S7ZMA1</accession>
<dbReference type="AlphaFoldDB" id="A0A6S7ZMA1"/>
<dbReference type="PROSITE" id="PS50237">
    <property type="entry name" value="HECT"/>
    <property type="match status" value="1"/>
</dbReference>
<dbReference type="InterPro" id="IPR044611">
    <property type="entry name" value="E3A/B/C-like"/>
</dbReference>
<feature type="domain" description="HECT" evidence="8">
    <location>
        <begin position="228"/>
        <end position="554"/>
    </location>
</feature>
<keyword evidence="5" id="KW-0808">Transferase</keyword>
<dbReference type="EMBL" id="HBIN01002158">
    <property type="protein sequence ID" value="CAE0431040.1"/>
    <property type="molecule type" value="Transcribed_RNA"/>
</dbReference>
<evidence type="ECO:0000256" key="3">
    <source>
        <dbReference type="ARBA" id="ARBA00012485"/>
    </source>
</evidence>
<dbReference type="EMBL" id="HBIN01002160">
    <property type="protein sequence ID" value="CAE0431042.1"/>
    <property type="molecule type" value="Transcribed_RNA"/>
</dbReference>
<dbReference type="EC" id="2.3.2.26" evidence="3"/>
<dbReference type="Gene3D" id="3.30.2410.10">
    <property type="entry name" value="Hect, E3 ligase catalytic domain"/>
    <property type="match status" value="1"/>
</dbReference>
<dbReference type="GO" id="GO:0005737">
    <property type="term" value="C:cytoplasm"/>
    <property type="evidence" value="ECO:0007669"/>
    <property type="project" value="UniProtKB-SubCell"/>
</dbReference>
<evidence type="ECO:0000256" key="6">
    <source>
        <dbReference type="ARBA" id="ARBA00022786"/>
    </source>
</evidence>
<dbReference type="FunFam" id="3.30.2160.10:FF:000004">
    <property type="entry name" value="probable E3 ubiquitin-protein ligase HERC4 isoform X1"/>
    <property type="match status" value="1"/>
</dbReference>
<comment type="subcellular location">
    <subcellularLocation>
        <location evidence="2">Cytoplasm</location>
    </subcellularLocation>
</comment>
<protein>
    <recommendedName>
        <fullName evidence="3">HECT-type E3 ubiquitin transferase</fullName>
        <ecNumber evidence="3">2.3.2.26</ecNumber>
    </recommendedName>
</protein>
<evidence type="ECO:0000256" key="1">
    <source>
        <dbReference type="ARBA" id="ARBA00000885"/>
    </source>
</evidence>
<evidence type="ECO:0000313" key="9">
    <source>
        <dbReference type="EMBL" id="CAE0431040.1"/>
    </source>
</evidence>
<evidence type="ECO:0000256" key="5">
    <source>
        <dbReference type="ARBA" id="ARBA00022679"/>
    </source>
</evidence>
<evidence type="ECO:0000256" key="7">
    <source>
        <dbReference type="PROSITE-ProRule" id="PRU00104"/>
    </source>
</evidence>
<feature type="active site" description="Glycyl thioester intermediate" evidence="7">
    <location>
        <position position="522"/>
    </location>
</feature>
<dbReference type="InterPro" id="IPR035983">
    <property type="entry name" value="Hect_E3_ubiquitin_ligase"/>
</dbReference>
<reference evidence="10" key="1">
    <citation type="submission" date="2021-01" db="EMBL/GenBank/DDBJ databases">
        <authorList>
            <person name="Corre E."/>
            <person name="Pelletier E."/>
            <person name="Niang G."/>
            <person name="Scheremetjew M."/>
            <person name="Finn R."/>
            <person name="Kale V."/>
            <person name="Holt S."/>
            <person name="Cochrane G."/>
            <person name="Meng A."/>
            <person name="Brown T."/>
            <person name="Cohen L."/>
        </authorList>
    </citation>
    <scope>NUCLEOTIDE SEQUENCE</scope>
    <source>
        <strain evidence="10">GSBS06</strain>
    </source>
</reference>
<dbReference type="PANTHER" id="PTHR45700:SF8">
    <property type="entry name" value="HECT-TYPE E3 UBIQUITIN TRANSFERASE"/>
    <property type="match status" value="1"/>
</dbReference>
<dbReference type="PANTHER" id="PTHR45700">
    <property type="entry name" value="UBIQUITIN-PROTEIN LIGASE E3C"/>
    <property type="match status" value="1"/>
</dbReference>
<dbReference type="FunFam" id="3.30.2410.10:FF:000003">
    <property type="entry name" value="probable E3 ubiquitin-protein ligase HERC4 isoform X1"/>
    <property type="match status" value="1"/>
</dbReference>
<evidence type="ECO:0000259" key="8">
    <source>
        <dbReference type="PROSITE" id="PS50237"/>
    </source>
</evidence>
<name>A0A6S7ZMA1_9STRA</name>
<dbReference type="GO" id="GO:0000209">
    <property type="term" value="P:protein polyubiquitination"/>
    <property type="evidence" value="ECO:0007669"/>
    <property type="project" value="InterPro"/>
</dbReference>
<keyword evidence="6 7" id="KW-0833">Ubl conjugation pathway</keyword>
<gene>
    <name evidence="9" type="ORF">ASTO00021_LOCUS1392</name>
    <name evidence="10" type="ORF">ASTO00021_LOCUS1394</name>
</gene>
<dbReference type="Pfam" id="PF00632">
    <property type="entry name" value="HECT"/>
    <property type="match status" value="1"/>
</dbReference>
<evidence type="ECO:0000313" key="10">
    <source>
        <dbReference type="EMBL" id="CAE0431042.1"/>
    </source>
</evidence>
<dbReference type="SUPFAM" id="SSF56204">
    <property type="entry name" value="Hect, E3 ligase catalytic domain"/>
    <property type="match status" value="1"/>
</dbReference>
<dbReference type="Gene3D" id="3.90.1750.10">
    <property type="entry name" value="Hect, E3 ligase catalytic domains"/>
    <property type="match status" value="1"/>
</dbReference>
<comment type="catalytic activity">
    <reaction evidence="1">
        <text>S-ubiquitinyl-[E2 ubiquitin-conjugating enzyme]-L-cysteine + [acceptor protein]-L-lysine = [E2 ubiquitin-conjugating enzyme]-L-cysteine + N(6)-ubiquitinyl-[acceptor protein]-L-lysine.</text>
        <dbReference type="EC" id="2.3.2.26"/>
    </reaction>
</comment>
<dbReference type="Gene3D" id="3.30.2160.10">
    <property type="entry name" value="Hect, E3 ligase catalytic domain"/>
    <property type="match status" value="1"/>
</dbReference>
<organism evidence="10">
    <name type="scientific">Aplanochytrium stocchinoi</name>
    <dbReference type="NCBI Taxonomy" id="215587"/>
    <lineage>
        <taxon>Eukaryota</taxon>
        <taxon>Sar</taxon>
        <taxon>Stramenopiles</taxon>
        <taxon>Bigyra</taxon>
        <taxon>Labyrinthulomycetes</taxon>
        <taxon>Thraustochytrida</taxon>
        <taxon>Thraustochytriidae</taxon>
        <taxon>Aplanochytrium</taxon>
    </lineage>
</organism>
<proteinExistence type="predicted"/>
<keyword evidence="4" id="KW-0963">Cytoplasm</keyword>
<dbReference type="SMART" id="SM00119">
    <property type="entry name" value="HECTc"/>
    <property type="match status" value="1"/>
</dbReference>
<dbReference type="CDD" id="cd00078">
    <property type="entry name" value="HECTc"/>
    <property type="match status" value="1"/>
</dbReference>
<evidence type="ECO:0000256" key="4">
    <source>
        <dbReference type="ARBA" id="ARBA00022490"/>
    </source>
</evidence>
<sequence length="554" mass="64298">MPRCSHVKDVVHVIVGLYMPPFYTEDTVIYERDFNLFAKKLIAQTDENAKKELIHFFSYHVKEEHFRKLFTSLFMYITVRMADIGNEIRMADFDKFRHVIEAIDILHTANEKLNYIHWEEFYQDGLNQLLAEHDRVLIRDHHTWFRNRVAKGELQGAPPINMDPLPYKVSYCEFPYLLNPGSKARLLELEVREMQAFNRAINRSPIIVIRVRRDHIVEDALNQVRSIRKEELTNALRVHFIGEEGVDEGGVRKEFFLLLTRQLLDPGYGMFVEDAFTHNLFFNPDSYENPIQFELVGILLGLAIYNSVILDVNFPKVLYLMLLGHKPTLEDLKEANPGLGNGLEKLLEFDGDVETTFCRNFEITYEVFGENKTIELKENGSNIPVTNGNRQEYVDLYVDYHLVKSVKQQYDAFAKGFHDVCHGEPLRLFRAEELELIICGSPTLDFEELEASTRYEDGYTESSNVIRWLWEIIHEMSMEDKKSLLMFATGTDRVPVRGLGHLRLTISKHGGDCDRLPSAHTCFNHLLIPEYSSKEKLKDKLLIAIKHSEGFGTL</sequence>
<dbReference type="GO" id="GO:0061630">
    <property type="term" value="F:ubiquitin protein ligase activity"/>
    <property type="evidence" value="ECO:0007669"/>
    <property type="project" value="UniProtKB-EC"/>
</dbReference>
<dbReference type="InterPro" id="IPR000569">
    <property type="entry name" value="HECT_dom"/>
</dbReference>
<evidence type="ECO:0000256" key="2">
    <source>
        <dbReference type="ARBA" id="ARBA00004496"/>
    </source>
</evidence>